<evidence type="ECO:0000256" key="2">
    <source>
        <dbReference type="SAM" id="SignalP"/>
    </source>
</evidence>
<feature type="signal peptide" evidence="2">
    <location>
        <begin position="1"/>
        <end position="19"/>
    </location>
</feature>
<evidence type="ECO:0000313" key="4">
    <source>
        <dbReference type="Proteomes" id="UP000193560"/>
    </source>
</evidence>
<keyword evidence="4" id="KW-1185">Reference proteome</keyword>
<feature type="region of interest" description="Disordered" evidence="1">
    <location>
        <begin position="197"/>
        <end position="272"/>
    </location>
</feature>
<organism evidence="3 4">
    <name type="scientific">Absidia repens</name>
    <dbReference type="NCBI Taxonomy" id="90262"/>
    <lineage>
        <taxon>Eukaryota</taxon>
        <taxon>Fungi</taxon>
        <taxon>Fungi incertae sedis</taxon>
        <taxon>Mucoromycota</taxon>
        <taxon>Mucoromycotina</taxon>
        <taxon>Mucoromycetes</taxon>
        <taxon>Mucorales</taxon>
        <taxon>Cunninghamellaceae</taxon>
        <taxon>Absidia</taxon>
    </lineage>
</organism>
<sequence>MKTISLIAVSTLLGSAVSGQMIAPQKADQGSDFQEVTQPRAQEFPVPKAHAPVAKAPKAHAVPAKAHAVPHRAQAAVPHRAEEVVHVTKTKTQIIYPTPNERLWKNLPTLPAHKHRGKVVAEFYVDDKGHYQEIKHGHHHGLRYTNSGNQDEYHKIAIDGAHPHGKVVYGGPWGDSGMSSHKGGYKHKESIYEGKEDNNYHQHGKNSHEEHKKGGSYHDSKSHEEYKKGDSHNDTKHDSYHESGHDGKDKSGKKHEKDSQQTGKNKNDWKKKTAEGYQAKGIDDIIAQNNVSTPIDMGASGSAVEGALSASISGSASAAQKTPASAMAGASAKNAAASPTAASHASSASAKPSTSTASGSTNAASNTRQVALSFVAVVAATAVWCLA</sequence>
<dbReference type="Proteomes" id="UP000193560">
    <property type="component" value="Unassembled WGS sequence"/>
</dbReference>
<evidence type="ECO:0000256" key="1">
    <source>
        <dbReference type="SAM" id="MobiDB-lite"/>
    </source>
</evidence>
<name>A0A1X2HKS1_9FUNG</name>
<gene>
    <name evidence="3" type="ORF">BCR42DRAFT_497264</name>
</gene>
<comment type="caution">
    <text evidence="3">The sequence shown here is derived from an EMBL/GenBank/DDBJ whole genome shotgun (WGS) entry which is preliminary data.</text>
</comment>
<evidence type="ECO:0000313" key="3">
    <source>
        <dbReference type="EMBL" id="ORY99827.1"/>
    </source>
</evidence>
<feature type="chain" id="PRO_5013095144" evidence="2">
    <location>
        <begin position="20"/>
        <end position="387"/>
    </location>
</feature>
<feature type="region of interest" description="Disordered" evidence="1">
    <location>
        <begin position="334"/>
        <end position="363"/>
    </location>
</feature>
<reference evidence="3 4" key="1">
    <citation type="submission" date="2016-07" db="EMBL/GenBank/DDBJ databases">
        <title>Pervasive Adenine N6-methylation of Active Genes in Fungi.</title>
        <authorList>
            <consortium name="DOE Joint Genome Institute"/>
            <person name="Mondo S.J."/>
            <person name="Dannebaum R.O."/>
            <person name="Kuo R.C."/>
            <person name="Labutti K."/>
            <person name="Haridas S."/>
            <person name="Kuo A."/>
            <person name="Salamov A."/>
            <person name="Ahrendt S.R."/>
            <person name="Lipzen A."/>
            <person name="Sullivan W."/>
            <person name="Andreopoulos W.B."/>
            <person name="Clum A."/>
            <person name="Lindquist E."/>
            <person name="Daum C."/>
            <person name="Ramamoorthy G.K."/>
            <person name="Gryganskyi A."/>
            <person name="Culley D."/>
            <person name="Magnuson J.K."/>
            <person name="James T.Y."/>
            <person name="O'Malley M.A."/>
            <person name="Stajich J.E."/>
            <person name="Spatafora J.W."/>
            <person name="Visel A."/>
            <person name="Grigoriev I.V."/>
        </authorList>
    </citation>
    <scope>NUCLEOTIDE SEQUENCE [LARGE SCALE GENOMIC DNA]</scope>
    <source>
        <strain evidence="3 4">NRRL 1336</strain>
    </source>
</reference>
<proteinExistence type="predicted"/>
<dbReference type="AlphaFoldDB" id="A0A1X2HKS1"/>
<dbReference type="OrthoDB" id="10579503at2759"/>
<accession>A0A1X2HKS1</accession>
<protein>
    <submittedName>
        <fullName evidence="3">Uncharacterized protein</fullName>
    </submittedName>
</protein>
<dbReference type="EMBL" id="MCGE01000058">
    <property type="protein sequence ID" value="ORY99827.1"/>
    <property type="molecule type" value="Genomic_DNA"/>
</dbReference>
<keyword evidence="2" id="KW-0732">Signal</keyword>